<dbReference type="NCBIfam" id="TIGR01587">
    <property type="entry name" value="cas3_core"/>
    <property type="match status" value="1"/>
</dbReference>
<keyword evidence="6" id="KW-0378">Hydrolase</keyword>
<dbReference type="InterPro" id="IPR006483">
    <property type="entry name" value="CRISPR-assoc_Cas3_HD"/>
</dbReference>
<feature type="domain" description="Helicase ATP-binding" evidence="10">
    <location>
        <begin position="278"/>
        <end position="459"/>
    </location>
</feature>
<dbReference type="GO" id="GO:0005524">
    <property type="term" value="F:ATP binding"/>
    <property type="evidence" value="ECO:0007669"/>
    <property type="project" value="UniProtKB-KW"/>
</dbReference>
<dbReference type="CDD" id="cd17930">
    <property type="entry name" value="DEXHc_cas3"/>
    <property type="match status" value="1"/>
</dbReference>
<dbReference type="InterPro" id="IPR014001">
    <property type="entry name" value="Helicase_ATP-bd"/>
</dbReference>
<keyword evidence="9" id="KW-0051">Antiviral defense</keyword>
<dbReference type="InterPro" id="IPR011545">
    <property type="entry name" value="DEAD/DEAH_box_helicase_dom"/>
</dbReference>
<dbReference type="SUPFAM" id="SSF109604">
    <property type="entry name" value="HD-domain/PDEase-like"/>
    <property type="match status" value="1"/>
</dbReference>
<dbReference type="GO" id="GO:0004386">
    <property type="term" value="F:helicase activity"/>
    <property type="evidence" value="ECO:0007669"/>
    <property type="project" value="UniProtKB-KW"/>
</dbReference>
<feature type="domain" description="HD Cas3-type" evidence="12">
    <location>
        <begin position="9"/>
        <end position="209"/>
    </location>
</feature>
<dbReference type="PROSITE" id="PS51192">
    <property type="entry name" value="HELICASE_ATP_BIND_1"/>
    <property type="match status" value="1"/>
</dbReference>
<evidence type="ECO:0000256" key="1">
    <source>
        <dbReference type="ARBA" id="ARBA00006847"/>
    </source>
</evidence>
<feature type="domain" description="Helicase C-terminal" evidence="11">
    <location>
        <begin position="488"/>
        <end position="638"/>
    </location>
</feature>
<dbReference type="GO" id="GO:0051607">
    <property type="term" value="P:defense response to virus"/>
    <property type="evidence" value="ECO:0007669"/>
    <property type="project" value="UniProtKB-KW"/>
</dbReference>
<dbReference type="InterPro" id="IPR054712">
    <property type="entry name" value="Cas3-like_dom"/>
</dbReference>
<dbReference type="InterPro" id="IPR001650">
    <property type="entry name" value="Helicase_C-like"/>
</dbReference>
<keyword evidence="7" id="KW-0347">Helicase</keyword>
<reference evidence="13" key="1">
    <citation type="submission" date="2024-07" db="EMBL/GenBank/DDBJ databases">
        <title>Halotolerant mesophilic bacterium Ornithinibacillus sp. 4-3, sp. nov., isolated from soil.</title>
        <authorList>
            <person name="Sidarenka A.V."/>
            <person name="Guliayeva D.E."/>
            <person name="Leanovich S.I."/>
            <person name="Hileuskaya K.S."/>
            <person name="Akhremchuk A.E."/>
            <person name="Sikolenko M.A."/>
            <person name="Valentovich L.N."/>
        </authorList>
    </citation>
    <scope>NUCLEOTIDE SEQUENCE</scope>
    <source>
        <strain evidence="13">4-3</strain>
    </source>
</reference>
<dbReference type="AlphaFoldDB" id="A0AB39HMV2"/>
<dbReference type="Gene3D" id="1.10.3210.30">
    <property type="match status" value="1"/>
</dbReference>
<dbReference type="PROSITE" id="PS51194">
    <property type="entry name" value="HELICASE_CTER"/>
    <property type="match status" value="1"/>
</dbReference>
<dbReference type="InterPro" id="IPR006674">
    <property type="entry name" value="HD_domain"/>
</dbReference>
<dbReference type="GO" id="GO:0046872">
    <property type="term" value="F:metal ion binding"/>
    <property type="evidence" value="ECO:0007669"/>
    <property type="project" value="UniProtKB-KW"/>
</dbReference>
<dbReference type="SMART" id="SM00487">
    <property type="entry name" value="DEXDc"/>
    <property type="match status" value="1"/>
</dbReference>
<evidence type="ECO:0000256" key="4">
    <source>
        <dbReference type="ARBA" id="ARBA00022723"/>
    </source>
</evidence>
<dbReference type="SUPFAM" id="SSF52540">
    <property type="entry name" value="P-loop containing nucleoside triphosphate hydrolases"/>
    <property type="match status" value="1"/>
</dbReference>
<dbReference type="InterPro" id="IPR038257">
    <property type="entry name" value="CRISPR-assoc_Cas3_HD_sf"/>
</dbReference>
<dbReference type="NCBIfam" id="TIGR01596">
    <property type="entry name" value="cas3_HD"/>
    <property type="match status" value="1"/>
</dbReference>
<dbReference type="PROSITE" id="PS51643">
    <property type="entry name" value="HD_CAS3"/>
    <property type="match status" value="1"/>
</dbReference>
<dbReference type="GO" id="GO:0004518">
    <property type="term" value="F:nuclease activity"/>
    <property type="evidence" value="ECO:0007669"/>
    <property type="project" value="UniProtKB-KW"/>
</dbReference>
<proteinExistence type="inferred from homology"/>
<evidence type="ECO:0000256" key="3">
    <source>
        <dbReference type="ARBA" id="ARBA00022722"/>
    </source>
</evidence>
<dbReference type="EMBL" id="CP162599">
    <property type="protein sequence ID" value="XDK33272.1"/>
    <property type="molecule type" value="Genomic_DNA"/>
</dbReference>
<dbReference type="Pfam" id="PF00270">
    <property type="entry name" value="DEAD"/>
    <property type="match status" value="1"/>
</dbReference>
<accession>A0AB39HMV2</accession>
<evidence type="ECO:0000256" key="9">
    <source>
        <dbReference type="ARBA" id="ARBA00023118"/>
    </source>
</evidence>
<evidence type="ECO:0000259" key="11">
    <source>
        <dbReference type="PROSITE" id="PS51194"/>
    </source>
</evidence>
<organism evidence="13">
    <name type="scientific">Ornithinibacillus sp. 4-3</name>
    <dbReference type="NCBI Taxonomy" id="3231488"/>
    <lineage>
        <taxon>Bacteria</taxon>
        <taxon>Bacillati</taxon>
        <taxon>Bacillota</taxon>
        <taxon>Bacilli</taxon>
        <taxon>Bacillales</taxon>
        <taxon>Bacillaceae</taxon>
        <taxon>Ornithinibacillus</taxon>
    </lineage>
</organism>
<evidence type="ECO:0000256" key="7">
    <source>
        <dbReference type="ARBA" id="ARBA00022806"/>
    </source>
</evidence>
<dbReference type="RefSeq" id="WP_368653954.1">
    <property type="nucleotide sequence ID" value="NZ_CP162599.1"/>
</dbReference>
<dbReference type="Gene3D" id="3.40.50.300">
    <property type="entry name" value="P-loop containing nucleotide triphosphate hydrolases"/>
    <property type="match status" value="2"/>
</dbReference>
<dbReference type="InterPro" id="IPR006474">
    <property type="entry name" value="Helicase_Cas3_CRISPR-ass_core"/>
</dbReference>
<protein>
    <submittedName>
        <fullName evidence="13">CRISPR-associated helicase Cas3</fullName>
    </submittedName>
</protein>
<dbReference type="GO" id="GO:0016787">
    <property type="term" value="F:hydrolase activity"/>
    <property type="evidence" value="ECO:0007669"/>
    <property type="project" value="UniProtKB-KW"/>
</dbReference>
<dbReference type="InterPro" id="IPR027417">
    <property type="entry name" value="P-loop_NTPase"/>
</dbReference>
<comment type="similarity">
    <text evidence="2">In the central section; belongs to the CRISPR-associated helicase Cas3 family.</text>
</comment>
<dbReference type="SMART" id="SM00490">
    <property type="entry name" value="HELICc"/>
    <property type="match status" value="1"/>
</dbReference>
<evidence type="ECO:0000259" key="10">
    <source>
        <dbReference type="PROSITE" id="PS51192"/>
    </source>
</evidence>
<evidence type="ECO:0000259" key="12">
    <source>
        <dbReference type="PROSITE" id="PS51643"/>
    </source>
</evidence>
<name>A0AB39HMV2_9BACI</name>
<evidence type="ECO:0000256" key="2">
    <source>
        <dbReference type="ARBA" id="ARBA00009046"/>
    </source>
</evidence>
<dbReference type="GO" id="GO:0003676">
    <property type="term" value="F:nucleic acid binding"/>
    <property type="evidence" value="ECO:0007669"/>
    <property type="project" value="InterPro"/>
</dbReference>
<evidence type="ECO:0000256" key="6">
    <source>
        <dbReference type="ARBA" id="ARBA00022801"/>
    </source>
</evidence>
<dbReference type="Pfam" id="PF22590">
    <property type="entry name" value="Cas3-like_C_2"/>
    <property type="match status" value="1"/>
</dbReference>
<keyword evidence="5" id="KW-0547">Nucleotide-binding</keyword>
<evidence type="ECO:0000256" key="5">
    <source>
        <dbReference type="ARBA" id="ARBA00022741"/>
    </source>
</evidence>
<evidence type="ECO:0000313" key="13">
    <source>
        <dbReference type="EMBL" id="XDK33272.1"/>
    </source>
</evidence>
<keyword evidence="8" id="KW-0067">ATP-binding</keyword>
<sequence length="797" mass="92102">MLVAHIREKDYERQLVTEHLKAVSKLGREYGQPLGMGALVELSGLLHDMGKLTKKFTEYLESVVIGKQKVKTKINHSSAGAVFLYKNFYNTNLVTENDFFQNMAIEIICMNILSHHAGLYDFLTMDRTTSDFIRRVSQEDLPNYEEVLQEWKRTGLDIKVEGLVKEAGLEVKQIIESIQGDEEHKKFSLIYFSFIQKLSFSCLIDADRTDTRRFEEDDQSPLQHNSKEIFEKAYSNIMQQIKEWNIAPENMSKLNRLRSMMSDKCDEVAGKESGIYKLSIPTGGGKTFASLRYALKHAIKHNKKRIIYIVPYTTILEQNAQEVRRFFDDEPHVLEHHANIIDDQSLDHYSDYYEMPNHKKLQLGRDNWDHPVIFTTMVQYLDTFFAKGTRKSRRLHNLTDAVIVIDEVQTVPVKHLDLFNSTVNFLTKIGKSSVLLCTATQPAVEYMKYPILLNDDAEMIDNLPQVAKEFERVKFHNYVTRAGWSTEQLSDFIIEKTIKHRTILIILNTKRAVLDLYQSLKNLESHHIFHLSTSMCPAHRKEKLREIKEKLNNQPVICISTQLIEAGVDISFEAVIRSLAGLDSIAQAAGRCNREGEAEFGDVYLVKSAVESLTHLKEIKVGIKTVLDYVLTENNHIENLLSPEMIERYFYYYYSFFKNNNFVPKNLERQLIEHLNNPSRFYGETKTVMQTMYRTVEQNFQAIEQSSKAIIVPHGARGKELIVDLNEEQSLEKLNQLMKEAQQYVVNIFDYQLQVLAQAGHLDTLYNDTLYVLHEDAYTEEYGLSVFGEGVLGDLIM</sequence>
<gene>
    <name evidence="13" type="primary">cas3</name>
    <name evidence="13" type="ORF">AB4Y30_02570</name>
</gene>
<comment type="similarity">
    <text evidence="1">In the N-terminal section; belongs to the CRISPR-associated nuclease Cas3-HD family.</text>
</comment>
<evidence type="ECO:0000256" key="8">
    <source>
        <dbReference type="ARBA" id="ARBA00022840"/>
    </source>
</evidence>
<dbReference type="Pfam" id="PF01966">
    <property type="entry name" value="HD"/>
    <property type="match status" value="1"/>
</dbReference>
<dbReference type="CDD" id="cd09641">
    <property type="entry name" value="Cas3''_I"/>
    <property type="match status" value="1"/>
</dbReference>
<keyword evidence="4" id="KW-0479">Metal-binding</keyword>
<keyword evidence="3" id="KW-0540">Nuclease</keyword>